<name>A0A1T5DYR0_9BACT</name>
<dbReference type="InterPro" id="IPR050463">
    <property type="entry name" value="Gfo/Idh/MocA_oxidrdct_glycsds"/>
</dbReference>
<dbReference type="PANTHER" id="PTHR43818">
    <property type="entry name" value="BCDNA.GH03377"/>
    <property type="match status" value="1"/>
</dbReference>
<dbReference type="SUPFAM" id="SSF55347">
    <property type="entry name" value="Glyceraldehyde-3-phosphate dehydrogenase-like, C-terminal domain"/>
    <property type="match status" value="1"/>
</dbReference>
<dbReference type="Gene3D" id="3.40.50.720">
    <property type="entry name" value="NAD(P)-binding Rossmann-like Domain"/>
    <property type="match status" value="1"/>
</dbReference>
<evidence type="ECO:0000259" key="1">
    <source>
        <dbReference type="Pfam" id="PF01408"/>
    </source>
</evidence>
<feature type="domain" description="Gfo/Idh/MocA-like oxidoreductase bacterial type C-terminal" evidence="2">
    <location>
        <begin position="212"/>
        <end position="270"/>
    </location>
</feature>
<evidence type="ECO:0000313" key="4">
    <source>
        <dbReference type="Proteomes" id="UP000190852"/>
    </source>
</evidence>
<dbReference type="InterPro" id="IPR036291">
    <property type="entry name" value="NAD(P)-bd_dom_sf"/>
</dbReference>
<organism evidence="3 4">
    <name type="scientific">Parabacteroides chartae</name>
    <dbReference type="NCBI Taxonomy" id="1037355"/>
    <lineage>
        <taxon>Bacteria</taxon>
        <taxon>Pseudomonadati</taxon>
        <taxon>Bacteroidota</taxon>
        <taxon>Bacteroidia</taxon>
        <taxon>Bacteroidales</taxon>
        <taxon>Tannerellaceae</taxon>
        <taxon>Parabacteroides</taxon>
    </lineage>
</organism>
<sequence length="472" mass="52532">MTTRRDFLKNTMLLSAGLTVGGVNLNAAGQKRVSGANRRINLACVGIGNRGGEILNEFDKTGLANIVALCDVDMGAPHTQANMAKFPSARQFKDFRVMFDKMGNEIEAVVVGVPDHAHFPICMMAMALGKHVYVEKPMARTFYEIELLMEMARKNNKLVTQVGNQGHSEANYFQFKAWKEAGIIKDVTAITAHMNSPRRWHGWDTNIRKFPDKEAVPATLDWDTWLMSVPYHDYNKDFHLGQWRCWYDFGLGALGDWGAHILDTAHEFLDLGLPTEVNALKLDGHNDYFFPMSSTLQFKFPKRGNMPAVDVTWYDGVNNIPSVPEGYGVSEIDPNIPPVGGGKIQPAKLNPGKIIYSKELTFKGGSHGSTLSIIPEEKAKAMASKLPEVPKSPSNHFANFLLACAGEEKTRSPFAIAGPLCQLFSLGVIAQRLNAKLQFDRQTKRITNNPFADALLAGTPPRKEWQEFYMIK</sequence>
<dbReference type="PROSITE" id="PS51318">
    <property type="entry name" value="TAT"/>
    <property type="match status" value="1"/>
</dbReference>
<accession>A0A1T5DYR0</accession>
<dbReference type="SUPFAM" id="SSF51735">
    <property type="entry name" value="NAD(P)-binding Rossmann-fold domains"/>
    <property type="match status" value="1"/>
</dbReference>
<proteinExistence type="predicted"/>
<dbReference type="PANTHER" id="PTHR43818:SF3">
    <property type="entry name" value="OXIDOREDUCTASE-RELATED"/>
    <property type="match status" value="1"/>
</dbReference>
<evidence type="ECO:0000313" key="3">
    <source>
        <dbReference type="EMBL" id="SKB76847.1"/>
    </source>
</evidence>
<dbReference type="EMBL" id="FUYQ01000022">
    <property type="protein sequence ID" value="SKB76847.1"/>
    <property type="molecule type" value="Genomic_DNA"/>
</dbReference>
<dbReference type="AlphaFoldDB" id="A0A1T5DYR0"/>
<keyword evidence="4" id="KW-1185">Reference proteome</keyword>
<gene>
    <name evidence="3" type="ORF">SAMN05660349_02709</name>
</gene>
<protein>
    <submittedName>
        <fullName evidence="3">Oxidoreductase family, NAD-binding Rossmann fold</fullName>
    </submittedName>
</protein>
<evidence type="ECO:0000259" key="2">
    <source>
        <dbReference type="Pfam" id="PF19051"/>
    </source>
</evidence>
<dbReference type="Pfam" id="PF19051">
    <property type="entry name" value="GFO_IDH_MocA_C2"/>
    <property type="match status" value="1"/>
</dbReference>
<dbReference type="InterPro" id="IPR000683">
    <property type="entry name" value="Gfo/Idh/MocA-like_OxRdtase_N"/>
</dbReference>
<feature type="domain" description="Gfo/Idh/MocA-like oxidoreductase N-terminal" evidence="1">
    <location>
        <begin position="40"/>
        <end position="160"/>
    </location>
</feature>
<dbReference type="Pfam" id="PF01408">
    <property type="entry name" value="GFO_IDH_MocA"/>
    <property type="match status" value="1"/>
</dbReference>
<dbReference type="GO" id="GO:0000166">
    <property type="term" value="F:nucleotide binding"/>
    <property type="evidence" value="ECO:0007669"/>
    <property type="project" value="InterPro"/>
</dbReference>
<dbReference type="Proteomes" id="UP000190852">
    <property type="component" value="Unassembled WGS sequence"/>
</dbReference>
<reference evidence="4" key="1">
    <citation type="submission" date="2017-02" db="EMBL/GenBank/DDBJ databases">
        <authorList>
            <person name="Varghese N."/>
            <person name="Submissions S."/>
        </authorList>
    </citation>
    <scope>NUCLEOTIDE SEQUENCE [LARGE SCALE GENOMIC DNA]</scope>
    <source>
        <strain evidence="4">DSM 24967</strain>
    </source>
</reference>
<dbReference type="InterPro" id="IPR043906">
    <property type="entry name" value="Gfo/Idh/MocA_OxRdtase_bact_C"/>
</dbReference>
<dbReference type="RefSeq" id="WP_079684125.1">
    <property type="nucleotide sequence ID" value="NZ_FUYQ01000022.1"/>
</dbReference>
<dbReference type="InterPro" id="IPR006311">
    <property type="entry name" value="TAT_signal"/>
</dbReference>
<dbReference type="Gene3D" id="3.30.360.10">
    <property type="entry name" value="Dihydrodipicolinate Reductase, domain 2"/>
    <property type="match status" value="1"/>
</dbReference>